<evidence type="ECO:0000256" key="3">
    <source>
        <dbReference type="ARBA" id="ARBA00022530"/>
    </source>
</evidence>
<dbReference type="InterPro" id="IPR038678">
    <property type="entry name" value="Spondin_N_sf"/>
</dbReference>
<reference evidence="12 13" key="1">
    <citation type="journal article" date="2015" name="Genome Biol. Evol.">
        <title>The genome of winter moth (Operophtera brumata) provides a genomic perspective on sexual dimorphism and phenology.</title>
        <authorList>
            <person name="Derks M.F."/>
            <person name="Smit S."/>
            <person name="Salis L."/>
            <person name="Schijlen E."/>
            <person name="Bossers A."/>
            <person name="Mateman C."/>
            <person name="Pijl A.S."/>
            <person name="de Ridder D."/>
            <person name="Groenen M.A."/>
            <person name="Visser M.E."/>
            <person name="Megens H.J."/>
        </authorList>
    </citation>
    <scope>NUCLEOTIDE SEQUENCE [LARGE SCALE GENOMIC DNA]</scope>
    <source>
        <strain evidence="12">WM2013NL</strain>
        <tissue evidence="12">Head and thorax</tissue>
    </source>
</reference>
<dbReference type="InterPro" id="IPR009465">
    <property type="entry name" value="Spondin_N"/>
</dbReference>
<keyword evidence="3" id="KW-0272">Extracellular matrix</keyword>
<comment type="similarity">
    <text evidence="2">Belongs to the TBCC family.</text>
</comment>
<dbReference type="EMBL" id="JTDY01000095">
    <property type="protein sequence ID" value="KOB78897.1"/>
    <property type="molecule type" value="Genomic_DNA"/>
</dbReference>
<evidence type="ECO:0000256" key="1">
    <source>
        <dbReference type="ARBA" id="ARBA00004498"/>
    </source>
</evidence>
<dbReference type="SMART" id="SM00673">
    <property type="entry name" value="CARP"/>
    <property type="match status" value="2"/>
</dbReference>
<dbReference type="InterPro" id="IPR036383">
    <property type="entry name" value="TSP1_rpt_sf"/>
</dbReference>
<dbReference type="Gene3D" id="2.60.40.4060">
    <property type="entry name" value="Reeler domain"/>
    <property type="match status" value="1"/>
</dbReference>
<comment type="subunit">
    <text evidence="7">Supercomplex made of cofactors A to E. Cofactors A and D function by capturing and stabilizing tubulin in a quasi-native conformation. Cofactor E binds to the cofactor D-tubulin complex; interaction with cofactor C then causes the release of tubulin polypeptides that are committed to the native state.</text>
</comment>
<dbReference type="InterPro" id="IPR038397">
    <property type="entry name" value="TBCC_N_sf"/>
</dbReference>
<protein>
    <submittedName>
        <fullName evidence="12">Tubulin-specific chaperone C</fullName>
    </submittedName>
</protein>
<dbReference type="Gene3D" id="1.20.58.1250">
    <property type="entry name" value="Tubulin Binding Cofactor C, N-terminal domain"/>
    <property type="match status" value="1"/>
</dbReference>
<gene>
    <name evidence="12" type="ORF">OBRU01_00264</name>
</gene>
<keyword evidence="5" id="KW-0007">Acetylation</keyword>
<dbReference type="InterPro" id="IPR012945">
    <property type="entry name" value="Tubulin-bd_cofactor_C_dom"/>
</dbReference>
<comment type="subcellular location">
    <subcellularLocation>
        <location evidence="1">Secreted</location>
        <location evidence="1">Extracellular space</location>
        <location evidence="1">Extracellular matrix</location>
    </subcellularLocation>
</comment>
<dbReference type="STRING" id="104452.A0A0L7LTX0"/>
<dbReference type="NCBIfam" id="NF038123">
    <property type="entry name" value="NF038123_dom"/>
    <property type="match status" value="1"/>
</dbReference>
<dbReference type="Gene3D" id="2.60.40.2130">
    <property type="entry name" value="F-spondin domain"/>
    <property type="match status" value="2"/>
</dbReference>
<evidence type="ECO:0000259" key="11">
    <source>
        <dbReference type="PROSITE" id="PS51329"/>
    </source>
</evidence>
<accession>A0A0L7LTX0</accession>
<dbReference type="Gene3D" id="2.20.100.10">
    <property type="entry name" value="Thrombospondin type-1 (TSP1) repeat"/>
    <property type="match status" value="1"/>
</dbReference>
<proteinExistence type="inferred from homology"/>
<feature type="domain" description="Spondin" evidence="10">
    <location>
        <begin position="410"/>
        <end position="602"/>
    </location>
</feature>
<dbReference type="InterPro" id="IPR016098">
    <property type="entry name" value="CAP/MinC_C"/>
</dbReference>
<organism evidence="12 13">
    <name type="scientific">Operophtera brumata</name>
    <name type="common">Winter moth</name>
    <name type="synonym">Phalaena brumata</name>
    <dbReference type="NCBI Taxonomy" id="104452"/>
    <lineage>
        <taxon>Eukaryota</taxon>
        <taxon>Metazoa</taxon>
        <taxon>Ecdysozoa</taxon>
        <taxon>Arthropoda</taxon>
        <taxon>Hexapoda</taxon>
        <taxon>Insecta</taxon>
        <taxon>Pterygota</taxon>
        <taxon>Neoptera</taxon>
        <taxon>Endopterygota</taxon>
        <taxon>Lepidoptera</taxon>
        <taxon>Glossata</taxon>
        <taxon>Ditrysia</taxon>
        <taxon>Geometroidea</taxon>
        <taxon>Geometridae</taxon>
        <taxon>Larentiinae</taxon>
        <taxon>Operophtera</taxon>
    </lineage>
</organism>
<feature type="domain" description="C-CAP/cofactor C-like" evidence="11">
    <location>
        <begin position="858"/>
        <end position="1011"/>
    </location>
</feature>
<keyword evidence="13" id="KW-1185">Reference proteome</keyword>
<dbReference type="GO" id="GO:0007155">
    <property type="term" value="P:cell adhesion"/>
    <property type="evidence" value="ECO:0007669"/>
    <property type="project" value="TreeGrafter"/>
</dbReference>
<dbReference type="Proteomes" id="UP000037510">
    <property type="component" value="Unassembled WGS sequence"/>
</dbReference>
<keyword evidence="4" id="KW-0677">Repeat</keyword>
<evidence type="ECO:0000256" key="6">
    <source>
        <dbReference type="ARBA" id="ARBA00023157"/>
    </source>
</evidence>
<evidence type="ECO:0000256" key="7">
    <source>
        <dbReference type="ARBA" id="ARBA00026055"/>
    </source>
</evidence>
<keyword evidence="6" id="KW-1015">Disulfide bond</keyword>
<evidence type="ECO:0000256" key="2">
    <source>
        <dbReference type="ARBA" id="ARBA00008848"/>
    </source>
</evidence>
<feature type="region of interest" description="Disordered" evidence="8">
    <location>
        <begin position="839"/>
        <end position="862"/>
    </location>
</feature>
<feature type="compositionally biased region" description="Basic and acidic residues" evidence="8">
    <location>
        <begin position="843"/>
        <end position="862"/>
    </location>
</feature>
<feature type="domain" description="Reelin" evidence="9">
    <location>
        <begin position="235"/>
        <end position="409"/>
    </location>
</feature>
<dbReference type="InterPro" id="IPR051418">
    <property type="entry name" value="Spondin/Thrombospondin_T1"/>
</dbReference>
<evidence type="ECO:0000259" key="9">
    <source>
        <dbReference type="PROSITE" id="PS51019"/>
    </source>
</evidence>
<evidence type="ECO:0000256" key="4">
    <source>
        <dbReference type="ARBA" id="ARBA00022737"/>
    </source>
</evidence>
<evidence type="ECO:0000313" key="13">
    <source>
        <dbReference type="Proteomes" id="UP000037510"/>
    </source>
</evidence>
<comment type="caution">
    <text evidence="12">The sequence shown here is derived from an EMBL/GenBank/DDBJ whole genome shotgun (WGS) entry which is preliminary data.</text>
</comment>
<dbReference type="PROSITE" id="PS51019">
    <property type="entry name" value="REELIN"/>
    <property type="match status" value="1"/>
</dbReference>
<evidence type="ECO:0000256" key="5">
    <source>
        <dbReference type="ARBA" id="ARBA00022990"/>
    </source>
</evidence>
<sequence length="1041" mass="118379">MWFEDGSPLTQRLCEDMRQPDDVAPQLNYDCQICDEAKYEVGDGVRTMIMGKGHGYRKMGNPTYAFFRTDKTNHLVTIAIGLYPSPDWFLGVTRFELCQDNAWLRERELNLYPWDAGTDNGVNYESANIETFPQDAVSRVEMSSYDKNSPFYEMEMKDMHPFGKLHIKLIRTSPPIVTTVAPIVQDPESAEDCPTSPWSAWSACEGTCEEDKRTGYQWRERYHLVDGVAVEKYDPNAKHLFKKQVPKYCKTHYVDFERQACEDNCSASESEDINGEYLQTMIVLDKKAVVRLHSRDEVSSFIGFTISLQEDSLPNTANPRKPKYLHPGSLTSNSNLAKSHEYCNNTIIQSDITPKTSVEAKWTAPDKDNKCVTIFAVVAIKPNVWYSFDGPLSKKVCEDPRKDDDMPPMENDRCEVCEDARYELTFQGLWSFNTHLEQYPPSGHAHFSDIVGASHDSESYTLYRIGSEASEGLKMLAEQGNTTGLEIEIEKGLGTNVRTVIKATSPPEPNMAAVAQFRASKGFTRLSIATAIVPSPDWFLGVSNMELCSTKTNQWADSITLNLYPLDAGTDKGTEFNSANEVTLPHQAISVAMIRGKQAKKPFARLVLTLIRTYNTPECAIEDATEQEDKCNGNYLIEEPPSVDPDSTGGCPMTQWEEWMPCQGECANGTISGFKIRLRLIKNPNTQTLGSLPTNRWKFLKELQTKTQRKMNEKVSILDRLSRRDAQRLEKLQKAHKAREDIDASNENEDYFSGAFKIKAEDIDDLLMAIPALESNIIPSHFDVIKKEMNDLQKYVVTSSFFLKEFNMRKYLGIVQNLQTKCYELEERYVPKKKFGFSKKKLPKSDNHKQDSLDENDSASKNDSNKWNEKLFGFDSQDNKVLLLENEELFQRDVALRNLRNCTIGLKGIMGTLHLINLENCIVLSGPVTSSVFVEKCNNCKIVTACQQLRMHTSVKCDVYLHVTSKGIVEDCSEIRTAPYNLYYDDLEKHLIASSLNINSNNWDNLDDFNWLAPDIPSPNWSVLDVAQRIKCWEEWWSKTP</sequence>
<dbReference type="GO" id="GO:0015631">
    <property type="term" value="F:tubulin binding"/>
    <property type="evidence" value="ECO:0007669"/>
    <property type="project" value="InterPro"/>
</dbReference>
<keyword evidence="3" id="KW-0964">Secreted</keyword>
<dbReference type="Pfam" id="PF02014">
    <property type="entry name" value="Reeler"/>
    <property type="match status" value="1"/>
</dbReference>
<dbReference type="Pfam" id="PF07986">
    <property type="entry name" value="TBCC"/>
    <property type="match status" value="1"/>
</dbReference>
<dbReference type="GO" id="GO:0031012">
    <property type="term" value="C:extracellular matrix"/>
    <property type="evidence" value="ECO:0007669"/>
    <property type="project" value="TreeGrafter"/>
</dbReference>
<dbReference type="Gene3D" id="2.160.20.70">
    <property type="match status" value="1"/>
</dbReference>
<dbReference type="AlphaFoldDB" id="A0A0L7LTX0"/>
<dbReference type="SUPFAM" id="SSF82895">
    <property type="entry name" value="TSP-1 type 1 repeat"/>
    <property type="match status" value="1"/>
</dbReference>
<evidence type="ECO:0000313" key="12">
    <source>
        <dbReference type="EMBL" id="KOB78897.1"/>
    </source>
</evidence>
<name>A0A0L7LTX0_OPEBR</name>
<dbReference type="Pfam" id="PF16752">
    <property type="entry name" value="TBCC_N"/>
    <property type="match status" value="1"/>
</dbReference>
<dbReference type="InterPro" id="IPR042307">
    <property type="entry name" value="Reeler_sf"/>
</dbReference>
<dbReference type="PANTHER" id="PTHR11311:SF15">
    <property type="entry name" value="SPONDIN-2"/>
    <property type="match status" value="1"/>
</dbReference>
<dbReference type="PROSITE" id="PS51020">
    <property type="entry name" value="SPONDIN"/>
    <property type="match status" value="2"/>
</dbReference>
<evidence type="ECO:0000259" key="10">
    <source>
        <dbReference type="PROSITE" id="PS51020"/>
    </source>
</evidence>
<dbReference type="PANTHER" id="PTHR11311">
    <property type="entry name" value="SPONDIN"/>
    <property type="match status" value="1"/>
</dbReference>
<evidence type="ECO:0000256" key="8">
    <source>
        <dbReference type="SAM" id="MobiDB-lite"/>
    </source>
</evidence>
<dbReference type="InterPro" id="IPR006599">
    <property type="entry name" value="CARP_motif"/>
</dbReference>
<dbReference type="InterPro" id="IPR031925">
    <property type="entry name" value="TBCC_N"/>
</dbReference>
<feature type="domain" description="Spondin" evidence="10">
    <location>
        <begin position="1"/>
        <end position="150"/>
    </location>
</feature>
<dbReference type="PROSITE" id="PS51329">
    <property type="entry name" value="C_CAP_COFACTOR_C"/>
    <property type="match status" value="1"/>
</dbReference>
<dbReference type="Pfam" id="PF06468">
    <property type="entry name" value="Spond_N"/>
    <property type="match status" value="2"/>
</dbReference>
<dbReference type="InterPro" id="IPR017901">
    <property type="entry name" value="C-CAP_CF_C-like"/>
</dbReference>
<dbReference type="InterPro" id="IPR002861">
    <property type="entry name" value="Reeler_dom"/>
</dbReference>